<dbReference type="Pfam" id="PF04717">
    <property type="entry name" value="Phage_base_V"/>
    <property type="match status" value="1"/>
</dbReference>
<dbReference type="InterPro" id="IPR018769">
    <property type="entry name" value="VgrG2_DUF2345"/>
</dbReference>
<reference evidence="6 7" key="1">
    <citation type="submission" date="2016-05" db="EMBL/GenBank/DDBJ databases">
        <title>Draft Genome Sequences of Stenotrophomonas maltophilia Strains Sm32COP, Sm41DVV, Sm46PAILV, SmF3, SmF22, SmSOFb1 and SmCVFa1, Isolated from Different Manures, in France.</title>
        <authorList>
            <person name="Nazaret S."/>
            <person name="Bodilis J."/>
        </authorList>
    </citation>
    <scope>NUCLEOTIDE SEQUENCE [LARGE SCALE GENOMIC DNA]</scope>
    <source>
        <strain evidence="6 7">Sm41DVV</strain>
    </source>
</reference>
<evidence type="ECO:0000259" key="5">
    <source>
        <dbReference type="Pfam" id="PF13296"/>
    </source>
</evidence>
<gene>
    <name evidence="6" type="ORF">A9K56_15940</name>
</gene>
<dbReference type="Gene3D" id="2.30.110.50">
    <property type="match status" value="1"/>
</dbReference>
<dbReference type="Proteomes" id="UP000092125">
    <property type="component" value="Unassembled WGS sequence"/>
</dbReference>
<dbReference type="Pfam" id="PF13296">
    <property type="entry name" value="T6SS_Vgr"/>
    <property type="match status" value="1"/>
</dbReference>
<dbReference type="SUPFAM" id="SSF69279">
    <property type="entry name" value="Phage tail proteins"/>
    <property type="match status" value="2"/>
</dbReference>
<evidence type="ECO:0000313" key="6">
    <source>
        <dbReference type="EMBL" id="OBU60236.1"/>
    </source>
</evidence>
<dbReference type="Gene3D" id="4.10.220.110">
    <property type="match status" value="1"/>
</dbReference>
<evidence type="ECO:0000313" key="7">
    <source>
        <dbReference type="Proteomes" id="UP000092125"/>
    </source>
</evidence>
<dbReference type="SUPFAM" id="SSF69255">
    <property type="entry name" value="gp5 N-terminal domain-like"/>
    <property type="match status" value="1"/>
</dbReference>
<dbReference type="InterPro" id="IPR028244">
    <property type="entry name" value="T6SS_Rhs_Vgr_dom"/>
</dbReference>
<evidence type="ECO:0000256" key="1">
    <source>
        <dbReference type="ARBA" id="ARBA00005558"/>
    </source>
</evidence>
<dbReference type="RefSeq" id="WP_065182770.1">
    <property type="nucleotide sequence ID" value="NZ_LYVI01000011.1"/>
</dbReference>
<feature type="region of interest" description="Disordered" evidence="2">
    <location>
        <begin position="716"/>
        <end position="739"/>
    </location>
</feature>
<protein>
    <submittedName>
        <fullName evidence="6">Type IV secretion protein Rhs</fullName>
    </submittedName>
</protein>
<dbReference type="Gene3D" id="3.55.50.10">
    <property type="entry name" value="Baseplate protein-like domains"/>
    <property type="match status" value="1"/>
</dbReference>
<dbReference type="InterPro" id="IPR006531">
    <property type="entry name" value="Gp5/Vgr_OB"/>
</dbReference>
<feature type="domain" description="DUF2345" evidence="4">
    <location>
        <begin position="733"/>
        <end position="887"/>
    </location>
</feature>
<feature type="domain" description="Putative type VI secretion system Rhs element associated Vgr" evidence="5">
    <location>
        <begin position="567"/>
        <end position="670"/>
    </location>
</feature>
<dbReference type="Pfam" id="PF10106">
    <property type="entry name" value="DUF2345"/>
    <property type="match status" value="1"/>
</dbReference>
<dbReference type="InterPro" id="IPR006533">
    <property type="entry name" value="T6SS_Vgr_RhsGE"/>
</dbReference>
<accession>A0AAP7GPR3</accession>
<organism evidence="6 7">
    <name type="scientific">Stenotrophomonas maltophilia</name>
    <name type="common">Pseudomonas maltophilia</name>
    <name type="synonym">Xanthomonas maltophilia</name>
    <dbReference type="NCBI Taxonomy" id="40324"/>
    <lineage>
        <taxon>Bacteria</taxon>
        <taxon>Pseudomonadati</taxon>
        <taxon>Pseudomonadota</taxon>
        <taxon>Gammaproteobacteria</taxon>
        <taxon>Lysobacterales</taxon>
        <taxon>Lysobacteraceae</taxon>
        <taxon>Stenotrophomonas</taxon>
        <taxon>Stenotrophomonas maltophilia group</taxon>
    </lineage>
</organism>
<name>A0AAP7GPR3_STEMA</name>
<proteinExistence type="inferred from homology"/>
<dbReference type="InterPro" id="IPR037026">
    <property type="entry name" value="Vgr_OB-fold_dom_sf"/>
</dbReference>
<feature type="compositionally biased region" description="Basic and acidic residues" evidence="2">
    <location>
        <begin position="728"/>
        <end position="739"/>
    </location>
</feature>
<dbReference type="EMBL" id="LYVI01000011">
    <property type="protein sequence ID" value="OBU60236.1"/>
    <property type="molecule type" value="Genomic_DNA"/>
</dbReference>
<evidence type="ECO:0000259" key="3">
    <source>
        <dbReference type="Pfam" id="PF04717"/>
    </source>
</evidence>
<dbReference type="Gene3D" id="2.40.50.230">
    <property type="entry name" value="Gp5 N-terminal domain"/>
    <property type="match status" value="1"/>
</dbReference>
<dbReference type="NCBIfam" id="TIGR01646">
    <property type="entry name" value="vgr_GE"/>
    <property type="match status" value="1"/>
</dbReference>
<dbReference type="InterPro" id="IPR017847">
    <property type="entry name" value="T6SS_RhsGE_Vgr_subset"/>
</dbReference>
<sequence>MEAIRNLMVQAAGLDAGSRLYRLDLPGMPAVVVDRWHGRDALSQGRHLQIDVLALDASLPLADWPGRPACLHVHLADGQDWPRHGVIADAQCVGADGGLVRYRITLRDWTWWLDQARCSRVFQEQSVREIVDAVFQMHPQHAHWRWSDEVDGMLAASRPRSYCVQYRETDLTFVQRLLAEEGLGWCVQDTGEATAGHGVLLFADSTLLPEAAASQSAGGIRFHRADGTEQSDGVQQLGLRRRLQSTHVQLHSSDYRSARSLAGQLPVQGSGQARREDYDPVGAHAFADAAELQHHARLVAEALEAQALQWHGRGSVRSADAGQVWSLSGTPGSVPTELLLVDVEHAGVNNLPVDLRQALATMDDAAATADTLQVAAQTQGYAQTFVALPRDRRWRPTLWDGTGARRNPRPLAPGYQTAVVVAAQGADGAELHADALGRIRVRFHFQQEEGSTDSAWLRVAQRYAGPGVGSQFLPRIGQEVLVGFLEGDIDRPLVLGALYNGRGEGGVAPTPAGASAEADTSMYAQARDGTGSAQANLGGGQAPTWHAAATGEQAHRNAGALWGVQSREWQGAGWNRLLFDDSDQQLRAQLASSQQASALTLGHLRHQADNHRGSFRGSGFELRSDAWGSVRGQGGLWLSAYARRSAEPAGAAAQPAALLQQLATLARSHAAAAGTHLTVRPAAHVGVQSPQRSRLDGSQPPLPVLLASVRSTVPGSALQEAAGSAPERSGDAGEGRVPHTGDALLGLAAPDGALMVAGQGLLWAPGETLALGSGQHGEAVVMGQARWHGRQAIGVLAATLEGADPGEPALTLASGEQVLDVKAQQDEVRVQSRQSLRGTSAQGAVEVAAGRTVQVATAGGASITLSGGNIVFNAPGRIAVHAGRKSFLPGDRGRYPLPVFPQSVCKECLLLAAQRAAPLTPKGG</sequence>
<dbReference type="Pfam" id="PF05954">
    <property type="entry name" value="Phage_GPD"/>
    <property type="match status" value="1"/>
</dbReference>
<comment type="caution">
    <text evidence="6">The sequence shown here is derived from an EMBL/GenBank/DDBJ whole genome shotgun (WGS) entry which is preliminary data.</text>
</comment>
<dbReference type="NCBIfam" id="TIGR03361">
    <property type="entry name" value="VI_Rhs_Vgr"/>
    <property type="match status" value="1"/>
</dbReference>
<dbReference type="AlphaFoldDB" id="A0AAP7GPR3"/>
<feature type="domain" description="Gp5/Type VI secretion system Vgr protein OB-fold" evidence="3">
    <location>
        <begin position="434"/>
        <end position="499"/>
    </location>
</feature>
<comment type="similarity">
    <text evidence="1">Belongs to the VgrG protein family.</text>
</comment>
<evidence type="ECO:0000259" key="4">
    <source>
        <dbReference type="Pfam" id="PF10106"/>
    </source>
</evidence>
<evidence type="ECO:0000256" key="2">
    <source>
        <dbReference type="SAM" id="MobiDB-lite"/>
    </source>
</evidence>